<name>A0AAD4BL33_BOLED</name>
<protein>
    <submittedName>
        <fullName evidence="2">Uncharacterized protein</fullName>
    </submittedName>
</protein>
<evidence type="ECO:0000256" key="1">
    <source>
        <dbReference type="SAM" id="MobiDB-lite"/>
    </source>
</evidence>
<reference evidence="2" key="1">
    <citation type="submission" date="2019-10" db="EMBL/GenBank/DDBJ databases">
        <authorList>
            <consortium name="DOE Joint Genome Institute"/>
            <person name="Kuo A."/>
            <person name="Miyauchi S."/>
            <person name="Kiss E."/>
            <person name="Drula E."/>
            <person name="Kohler A."/>
            <person name="Sanchez-Garcia M."/>
            <person name="Andreopoulos B."/>
            <person name="Barry K.W."/>
            <person name="Bonito G."/>
            <person name="Buee M."/>
            <person name="Carver A."/>
            <person name="Chen C."/>
            <person name="Cichocki N."/>
            <person name="Clum A."/>
            <person name="Culley D."/>
            <person name="Crous P.W."/>
            <person name="Fauchery L."/>
            <person name="Girlanda M."/>
            <person name="Hayes R."/>
            <person name="Keri Z."/>
            <person name="LaButti K."/>
            <person name="Lipzen A."/>
            <person name="Lombard V."/>
            <person name="Magnuson J."/>
            <person name="Maillard F."/>
            <person name="Morin E."/>
            <person name="Murat C."/>
            <person name="Nolan M."/>
            <person name="Ohm R."/>
            <person name="Pangilinan J."/>
            <person name="Pereira M."/>
            <person name="Perotto S."/>
            <person name="Peter M."/>
            <person name="Riley R."/>
            <person name="Sitrit Y."/>
            <person name="Stielow B."/>
            <person name="Szollosi G."/>
            <person name="Zifcakova L."/>
            <person name="Stursova M."/>
            <person name="Spatafora J.W."/>
            <person name="Tedersoo L."/>
            <person name="Vaario L.-M."/>
            <person name="Yamada A."/>
            <person name="Yan M."/>
            <person name="Wang P."/>
            <person name="Xu J."/>
            <person name="Bruns T."/>
            <person name="Baldrian P."/>
            <person name="Vilgalys R."/>
            <person name="Henrissat B."/>
            <person name="Grigoriev I.V."/>
            <person name="Hibbett D."/>
            <person name="Nagy L.G."/>
            <person name="Martin F.M."/>
        </authorList>
    </citation>
    <scope>NUCLEOTIDE SEQUENCE</scope>
    <source>
        <strain evidence="2">BED1</strain>
    </source>
</reference>
<dbReference type="EMBL" id="WHUW01000035">
    <property type="protein sequence ID" value="KAF8433215.1"/>
    <property type="molecule type" value="Genomic_DNA"/>
</dbReference>
<keyword evidence="3" id="KW-1185">Reference proteome</keyword>
<feature type="region of interest" description="Disordered" evidence="1">
    <location>
        <begin position="179"/>
        <end position="276"/>
    </location>
</feature>
<comment type="caution">
    <text evidence="2">The sequence shown here is derived from an EMBL/GenBank/DDBJ whole genome shotgun (WGS) entry which is preliminary data.</text>
</comment>
<sequence length="276" mass="29984">MRCSGNALVPAFCTCGAFQLGLRWNSNGTTLPPARTCDDSRITLSYSRRGYYINDFAENDWQNLPHEVMFYAVMVGMEYSQTRTRLRISILLCHGFERPDLTRPTFRSIAFLRMYKSLGAPSNRINIPPSHFSSSLFVSHIHTFIIIMRIASALVAFVFLRAAVAAVLVPDLNGGIAEHPSQPPPSLMGPKPSDAPIFPMSGGPEPSAPPSGAPNYPTPSHIPPPAFRRAEPIETPLPFPASYPPSFPSGAPAHPSQPLPPIKVDPSGKPLGSKKA</sequence>
<dbReference type="Proteomes" id="UP001194468">
    <property type="component" value="Unassembled WGS sequence"/>
</dbReference>
<dbReference type="AlphaFoldDB" id="A0AAD4BL33"/>
<organism evidence="2 3">
    <name type="scientific">Boletus edulis BED1</name>
    <dbReference type="NCBI Taxonomy" id="1328754"/>
    <lineage>
        <taxon>Eukaryota</taxon>
        <taxon>Fungi</taxon>
        <taxon>Dikarya</taxon>
        <taxon>Basidiomycota</taxon>
        <taxon>Agaricomycotina</taxon>
        <taxon>Agaricomycetes</taxon>
        <taxon>Agaricomycetidae</taxon>
        <taxon>Boletales</taxon>
        <taxon>Boletineae</taxon>
        <taxon>Boletaceae</taxon>
        <taxon>Boletoideae</taxon>
        <taxon>Boletus</taxon>
    </lineage>
</organism>
<evidence type="ECO:0000313" key="2">
    <source>
        <dbReference type="EMBL" id="KAF8433215.1"/>
    </source>
</evidence>
<accession>A0AAD4BL33</accession>
<proteinExistence type="predicted"/>
<feature type="compositionally biased region" description="Pro residues" evidence="1">
    <location>
        <begin position="206"/>
        <end position="226"/>
    </location>
</feature>
<evidence type="ECO:0000313" key="3">
    <source>
        <dbReference type="Proteomes" id="UP001194468"/>
    </source>
</evidence>
<feature type="compositionally biased region" description="Pro residues" evidence="1">
    <location>
        <begin position="235"/>
        <end position="247"/>
    </location>
</feature>
<reference evidence="2" key="2">
    <citation type="journal article" date="2020" name="Nat. Commun.">
        <title>Large-scale genome sequencing of mycorrhizal fungi provides insights into the early evolution of symbiotic traits.</title>
        <authorList>
            <person name="Miyauchi S."/>
            <person name="Kiss E."/>
            <person name="Kuo A."/>
            <person name="Drula E."/>
            <person name="Kohler A."/>
            <person name="Sanchez-Garcia M."/>
            <person name="Morin E."/>
            <person name="Andreopoulos B."/>
            <person name="Barry K.W."/>
            <person name="Bonito G."/>
            <person name="Buee M."/>
            <person name="Carver A."/>
            <person name="Chen C."/>
            <person name="Cichocki N."/>
            <person name="Clum A."/>
            <person name="Culley D."/>
            <person name="Crous P.W."/>
            <person name="Fauchery L."/>
            <person name="Girlanda M."/>
            <person name="Hayes R.D."/>
            <person name="Keri Z."/>
            <person name="LaButti K."/>
            <person name="Lipzen A."/>
            <person name="Lombard V."/>
            <person name="Magnuson J."/>
            <person name="Maillard F."/>
            <person name="Murat C."/>
            <person name="Nolan M."/>
            <person name="Ohm R.A."/>
            <person name="Pangilinan J."/>
            <person name="Pereira M.F."/>
            <person name="Perotto S."/>
            <person name="Peter M."/>
            <person name="Pfister S."/>
            <person name="Riley R."/>
            <person name="Sitrit Y."/>
            <person name="Stielow J.B."/>
            <person name="Szollosi G."/>
            <person name="Zifcakova L."/>
            <person name="Stursova M."/>
            <person name="Spatafora J.W."/>
            <person name="Tedersoo L."/>
            <person name="Vaario L.M."/>
            <person name="Yamada A."/>
            <person name="Yan M."/>
            <person name="Wang P."/>
            <person name="Xu J."/>
            <person name="Bruns T."/>
            <person name="Baldrian P."/>
            <person name="Vilgalys R."/>
            <person name="Dunand C."/>
            <person name="Henrissat B."/>
            <person name="Grigoriev I.V."/>
            <person name="Hibbett D."/>
            <person name="Nagy L.G."/>
            <person name="Martin F.M."/>
        </authorList>
    </citation>
    <scope>NUCLEOTIDE SEQUENCE</scope>
    <source>
        <strain evidence="2">BED1</strain>
    </source>
</reference>
<gene>
    <name evidence="2" type="ORF">L210DRAFT_3556676</name>
</gene>